<reference evidence="9" key="1">
    <citation type="journal article" date="2019" name="Int. J. Syst. Evol. Microbiol.">
        <title>The Global Catalogue of Microorganisms (GCM) 10K type strain sequencing project: providing services to taxonomists for standard genome sequencing and annotation.</title>
        <authorList>
            <consortium name="The Broad Institute Genomics Platform"/>
            <consortium name="The Broad Institute Genome Sequencing Center for Infectious Disease"/>
            <person name="Wu L."/>
            <person name="Ma J."/>
        </authorList>
    </citation>
    <scope>NUCLEOTIDE SEQUENCE [LARGE SCALE GENOMIC DNA]</scope>
    <source>
        <strain evidence="9">KCTC 42143</strain>
    </source>
</reference>
<dbReference type="EC" id="2.7.1.144" evidence="6"/>
<dbReference type="NCBIfam" id="TIGR03168">
    <property type="entry name" value="1-PFK"/>
    <property type="match status" value="1"/>
</dbReference>
<evidence type="ECO:0000313" key="9">
    <source>
        <dbReference type="Proteomes" id="UP001597285"/>
    </source>
</evidence>
<accession>A0ABW4NPW9</accession>
<evidence type="ECO:0000313" key="8">
    <source>
        <dbReference type="EMBL" id="MFD1799826.1"/>
    </source>
</evidence>
<dbReference type="PANTHER" id="PTHR46566:SF1">
    <property type="entry name" value="1-PHOSPHOFRUCTOKINASE"/>
    <property type="match status" value="1"/>
</dbReference>
<evidence type="ECO:0000256" key="6">
    <source>
        <dbReference type="PIRNR" id="PIRNR000535"/>
    </source>
</evidence>
<dbReference type="EMBL" id="JBHUFF010000014">
    <property type="protein sequence ID" value="MFD1799826.1"/>
    <property type="molecule type" value="Genomic_DNA"/>
</dbReference>
<keyword evidence="3 6" id="KW-0547">Nucleotide-binding</keyword>
<dbReference type="InterPro" id="IPR029056">
    <property type="entry name" value="Ribokinase-like"/>
</dbReference>
<comment type="pathway">
    <text evidence="6">Carbohydrate metabolism; D-tagatose 6-phosphate degradation; D-glyceraldehyde 3-phosphate and glycerone phosphate from D-tagatose 6-phosphate: step 1/2.</text>
</comment>
<comment type="similarity">
    <text evidence="1">Belongs to the carbohydrate kinase pfkB family.</text>
</comment>
<comment type="similarity">
    <text evidence="6">Belongs to the carbohydrate kinase PfkB family. LacC subfamily.</text>
</comment>
<evidence type="ECO:0000256" key="1">
    <source>
        <dbReference type="ARBA" id="ARBA00005380"/>
    </source>
</evidence>
<evidence type="ECO:0000256" key="3">
    <source>
        <dbReference type="ARBA" id="ARBA00022741"/>
    </source>
</evidence>
<proteinExistence type="inferred from homology"/>
<keyword evidence="5 6" id="KW-0067">ATP-binding</keyword>
<keyword evidence="4" id="KW-0418">Kinase</keyword>
<sequence>MIYTITLNPAIDRLLFLEKTLVKEKNNRLSKVEYDLGGKGHHGSFAMSTLGVENQALGFCGTTNKSKLEKILKEKELNYDLVEVYGKPTRESYVILEANVSGSILITEKGFRVSSYDIELLTEKIEEKIQEKDIVLIAGSMPPGFELRDLEELLHVLKKKNCFIACDLSGTALTKAVEVGVNFIKPNAFEIQEIVSAENPLLENLKELSKKIDYVVVSQGSEGSICSHDGEFYQITVPKVVAVNDTGAGDCFVGAFLANLSLGKPLTETLAFASGCAASKVQYTNSTTFSVKEAKLLQKKVRVEKLQMD</sequence>
<dbReference type="PIRSF" id="PIRSF000535">
    <property type="entry name" value="1PFK/6PFK/LacC"/>
    <property type="match status" value="1"/>
</dbReference>
<keyword evidence="9" id="KW-1185">Reference proteome</keyword>
<gene>
    <name evidence="8" type="ORF">ACFSBK_08195</name>
</gene>
<dbReference type="InterPro" id="IPR017583">
    <property type="entry name" value="Tagatose/fructose_Pkinase"/>
</dbReference>
<keyword evidence="2 6" id="KW-0808">Transferase</keyword>
<dbReference type="Proteomes" id="UP001597285">
    <property type="component" value="Unassembled WGS sequence"/>
</dbReference>
<evidence type="ECO:0000259" key="7">
    <source>
        <dbReference type="Pfam" id="PF00294"/>
    </source>
</evidence>
<organism evidence="8 9">
    <name type="scientific">Carnobacterium antarcticum</name>
    <dbReference type="NCBI Taxonomy" id="2126436"/>
    <lineage>
        <taxon>Bacteria</taxon>
        <taxon>Bacillati</taxon>
        <taxon>Bacillota</taxon>
        <taxon>Bacilli</taxon>
        <taxon>Lactobacillales</taxon>
        <taxon>Carnobacteriaceae</taxon>
        <taxon>Carnobacterium</taxon>
    </lineage>
</organism>
<dbReference type="CDD" id="cd01164">
    <property type="entry name" value="FruK_PfkB_like"/>
    <property type="match status" value="1"/>
</dbReference>
<protein>
    <recommendedName>
        <fullName evidence="6">Tagatose-6-phosphate kinase</fullName>
        <ecNumber evidence="6">2.7.1.144</ecNumber>
    </recommendedName>
</protein>
<dbReference type="PANTHER" id="PTHR46566">
    <property type="entry name" value="1-PHOSPHOFRUCTOKINASE-RELATED"/>
    <property type="match status" value="1"/>
</dbReference>
<dbReference type="Gene3D" id="3.40.1190.20">
    <property type="match status" value="1"/>
</dbReference>
<dbReference type="SUPFAM" id="SSF53613">
    <property type="entry name" value="Ribokinase-like"/>
    <property type="match status" value="1"/>
</dbReference>
<name>A0ABW4NPW9_9LACT</name>
<dbReference type="Pfam" id="PF00294">
    <property type="entry name" value="PfkB"/>
    <property type="match status" value="1"/>
</dbReference>
<dbReference type="RefSeq" id="WP_058920314.1">
    <property type="nucleotide sequence ID" value="NZ_JBHSQC010000015.1"/>
</dbReference>
<comment type="catalytic activity">
    <reaction evidence="6">
        <text>D-tagatofuranose 6-phosphate + ATP = D-tagatofuranose 1,6-bisphosphate + ADP + H(+)</text>
        <dbReference type="Rhea" id="RHEA:12420"/>
        <dbReference type="ChEBI" id="CHEBI:15378"/>
        <dbReference type="ChEBI" id="CHEBI:30616"/>
        <dbReference type="ChEBI" id="CHEBI:58694"/>
        <dbReference type="ChEBI" id="CHEBI:58695"/>
        <dbReference type="ChEBI" id="CHEBI:456216"/>
        <dbReference type="EC" id="2.7.1.144"/>
    </reaction>
</comment>
<comment type="caution">
    <text evidence="8">The sequence shown here is derived from an EMBL/GenBank/DDBJ whole genome shotgun (WGS) entry which is preliminary data.</text>
</comment>
<evidence type="ECO:0000256" key="5">
    <source>
        <dbReference type="ARBA" id="ARBA00022840"/>
    </source>
</evidence>
<evidence type="ECO:0000256" key="2">
    <source>
        <dbReference type="ARBA" id="ARBA00022679"/>
    </source>
</evidence>
<feature type="domain" description="Carbohydrate kinase PfkB" evidence="7">
    <location>
        <begin position="18"/>
        <end position="288"/>
    </location>
</feature>
<keyword evidence="6" id="KW-0423">Lactose metabolism</keyword>
<dbReference type="InterPro" id="IPR011611">
    <property type="entry name" value="PfkB_dom"/>
</dbReference>
<evidence type="ECO:0000256" key="4">
    <source>
        <dbReference type="ARBA" id="ARBA00022777"/>
    </source>
</evidence>